<evidence type="ECO:0000313" key="1">
    <source>
        <dbReference type="EMBL" id="BBC81660.1"/>
    </source>
</evidence>
<dbReference type="Proteomes" id="UP000270034">
    <property type="component" value="Chromosome"/>
</dbReference>
<name>A0A2Z5ZM10_9PROT</name>
<sequence>MAAVRLSDIFHFGFTQTQLDSCIAITLLSTDINHLQRVNVQDSDWHMRAIFLEESGHAQLFCDQSGAHRLDLKV</sequence>
<dbReference type="AlphaFoldDB" id="A0A2Z5ZM10"/>
<evidence type="ECO:0000313" key="2">
    <source>
        <dbReference type="Proteomes" id="UP000270034"/>
    </source>
</evidence>
<accession>A0A2Z5ZM10</accession>
<dbReference type="EMBL" id="AP018515">
    <property type="protein sequence ID" value="BBC81660.1"/>
    <property type="molecule type" value="Genomic_DNA"/>
</dbReference>
<keyword evidence="1" id="KW-0687">Ribonucleoprotein</keyword>
<organism evidence="1 2">
    <name type="scientific">Acetobacter orientalis</name>
    <dbReference type="NCBI Taxonomy" id="146474"/>
    <lineage>
        <taxon>Bacteria</taxon>
        <taxon>Pseudomonadati</taxon>
        <taxon>Pseudomonadota</taxon>
        <taxon>Alphaproteobacteria</taxon>
        <taxon>Acetobacterales</taxon>
        <taxon>Acetobacteraceae</taxon>
        <taxon>Acetobacter</taxon>
    </lineage>
</organism>
<keyword evidence="1" id="KW-0689">Ribosomal protein</keyword>
<proteinExistence type="predicted"/>
<dbReference type="GO" id="GO:0005840">
    <property type="term" value="C:ribosome"/>
    <property type="evidence" value="ECO:0007669"/>
    <property type="project" value="UniProtKB-KW"/>
</dbReference>
<protein>
    <submittedName>
        <fullName evidence="1">50S ribosomal protein L3</fullName>
    </submittedName>
</protein>
<gene>
    <name evidence="1" type="ORF">AcetOrient_orf05016</name>
</gene>
<reference evidence="1 2" key="1">
    <citation type="submission" date="2018-02" db="EMBL/GenBank/DDBJ databases">
        <title>Acetobacter orientalis genome.</title>
        <authorList>
            <person name="Nakashima N."/>
            <person name="Tamura T."/>
        </authorList>
    </citation>
    <scope>NUCLEOTIDE SEQUENCE [LARGE SCALE GENOMIC DNA]</scope>
    <source>
        <strain evidence="1 2">FAN1</strain>
    </source>
</reference>
<dbReference type="KEGG" id="aot:AcetOri_orf05016"/>